<gene>
    <name evidence="1" type="ORF">CSSPJE1EN1_LOCUS21555</name>
</gene>
<reference evidence="1" key="1">
    <citation type="submission" date="2024-02" db="EMBL/GenBank/DDBJ databases">
        <authorList>
            <consortium name="ELIXIR-Norway"/>
            <consortium name="Elixir Norway"/>
        </authorList>
    </citation>
    <scope>NUCLEOTIDE SEQUENCE</scope>
</reference>
<dbReference type="Proteomes" id="UP001497444">
    <property type="component" value="Chromosome 7"/>
</dbReference>
<proteinExistence type="predicted"/>
<sequence>MKATFLSIEVLQKYNRVVDKLKVEMKKTSIDNHMWCLKSWQKDGKTIVKLYYGERNTLYGNLTRDHSKPMIHFDIFESLF</sequence>
<accession>A0ABP0XBN1</accession>
<dbReference type="EMBL" id="OZ020102">
    <property type="protein sequence ID" value="CAK9276077.1"/>
    <property type="molecule type" value="Genomic_DNA"/>
</dbReference>
<evidence type="ECO:0000313" key="2">
    <source>
        <dbReference type="Proteomes" id="UP001497444"/>
    </source>
</evidence>
<organism evidence="1 2">
    <name type="scientific">Sphagnum jensenii</name>
    <dbReference type="NCBI Taxonomy" id="128206"/>
    <lineage>
        <taxon>Eukaryota</taxon>
        <taxon>Viridiplantae</taxon>
        <taxon>Streptophyta</taxon>
        <taxon>Embryophyta</taxon>
        <taxon>Bryophyta</taxon>
        <taxon>Sphagnophytina</taxon>
        <taxon>Sphagnopsida</taxon>
        <taxon>Sphagnales</taxon>
        <taxon>Sphagnaceae</taxon>
        <taxon>Sphagnum</taxon>
    </lineage>
</organism>
<protein>
    <submittedName>
        <fullName evidence="1">Uncharacterized protein</fullName>
    </submittedName>
</protein>
<name>A0ABP0XBN1_9BRYO</name>
<evidence type="ECO:0000313" key="1">
    <source>
        <dbReference type="EMBL" id="CAK9276077.1"/>
    </source>
</evidence>
<keyword evidence="2" id="KW-1185">Reference proteome</keyword>